<accession>A0A9X4AM85</accession>
<keyword evidence="3" id="KW-1185">Reference proteome</keyword>
<dbReference type="EMBL" id="JAMQKB010000011">
    <property type="protein sequence ID" value="MDC3425137.1"/>
    <property type="molecule type" value="Genomic_DNA"/>
</dbReference>
<organism evidence="2 3">
    <name type="scientific">Terrihalobacillus insolitus</name>
    <dbReference type="NCBI Taxonomy" id="2950438"/>
    <lineage>
        <taxon>Bacteria</taxon>
        <taxon>Bacillati</taxon>
        <taxon>Bacillota</taxon>
        <taxon>Bacilli</taxon>
        <taxon>Bacillales</taxon>
        <taxon>Bacillaceae</taxon>
        <taxon>Terrihalobacillus</taxon>
    </lineage>
</organism>
<dbReference type="AlphaFoldDB" id="A0A9X4AM85"/>
<sequence length="142" mass="16598">MKKRSIILVSIIVIGIGTWLFINDQMKYTTYGTVISDMVNQEEAITEISIESTRKDNMFRTNNKQIINKIVNEPSQMELKKQNKIPTVDYMITINTDTYKDYLIMLGKNHIQIGTKGQYKIVKNNNLYQLIENADFDWKPEN</sequence>
<protein>
    <submittedName>
        <fullName evidence="2">Uncharacterized protein</fullName>
    </submittedName>
</protein>
<keyword evidence="1" id="KW-0472">Membrane</keyword>
<comment type="caution">
    <text evidence="2">The sequence shown here is derived from an EMBL/GenBank/DDBJ whole genome shotgun (WGS) entry which is preliminary data.</text>
</comment>
<evidence type="ECO:0000313" key="3">
    <source>
        <dbReference type="Proteomes" id="UP001145050"/>
    </source>
</evidence>
<reference evidence="2" key="1">
    <citation type="submission" date="2022-06" db="EMBL/GenBank/DDBJ databases">
        <title>Aquibacillus sp. a new bacterium isolated from soil saline samples.</title>
        <authorList>
            <person name="Galisteo C."/>
            <person name="De La Haba R."/>
            <person name="Sanchez-Porro C."/>
            <person name="Ventosa A."/>
        </authorList>
    </citation>
    <scope>NUCLEOTIDE SEQUENCE</scope>
    <source>
        <strain evidence="2">3ASR75-11</strain>
    </source>
</reference>
<dbReference type="RefSeq" id="WP_272436941.1">
    <property type="nucleotide sequence ID" value="NZ_JAMQKB010000011.1"/>
</dbReference>
<keyword evidence="1" id="KW-0812">Transmembrane</keyword>
<proteinExistence type="predicted"/>
<gene>
    <name evidence="2" type="ORF">NC797_11535</name>
</gene>
<keyword evidence="1" id="KW-1133">Transmembrane helix</keyword>
<evidence type="ECO:0000313" key="2">
    <source>
        <dbReference type="EMBL" id="MDC3425137.1"/>
    </source>
</evidence>
<name>A0A9X4AM85_9BACI</name>
<evidence type="ECO:0000256" key="1">
    <source>
        <dbReference type="SAM" id="Phobius"/>
    </source>
</evidence>
<dbReference type="Proteomes" id="UP001145050">
    <property type="component" value="Unassembled WGS sequence"/>
</dbReference>
<feature type="transmembrane region" description="Helical" evidence="1">
    <location>
        <begin position="6"/>
        <end position="22"/>
    </location>
</feature>